<dbReference type="SMART" id="SM00361">
    <property type="entry name" value="RRM_1"/>
    <property type="match status" value="1"/>
</dbReference>
<sequence>MSVLNQSGEEQVECPLCMEPLEVDDLNFFPCTCGYQICRFCWHRIRTDENGLCPACRKAYSENPADFIPLSQEQVAKLKSEKRQRDQQRKAKLSESRKHLASVRVVQRNLVFVVGLPMRLAEPEVLKRHEYFGKFGKIHKVVINQSTAYAGTQGPSASAYVTYMKSDDALRAIQSVNNITIDGRLIKSSLGTTKYCSHFMKNQTCPKPDCMYLHDFGDPEASFTKEQMHACKHQEYEKKLHENLVHKMANNNNTNNCNHHSLENNKQSVPIPTGGGGSSKSSSKESIASLSSSVGSSTSTASNGSNGGNCNGGGGTNKENWPHLNTNEKEKKEKGKKGKTKGGDGGSRKDRREGGHHGKSEKSSYKAEAREEKPTSPSTLPQTPRSTPPPASHPSDTPTNQPLLRPPKTTPTLLRPPQTTPPAIARPTHDDNTSFFSSSTNGFQKVAPVGGARREEHAEEAEPEGPALLTDNFPDISSTEDWAAAFGFPRHSDSSGGNMMVNKEEKINMDLIANGFGQLGHDGFSKGLKQEDKMNLDSLSNGFGQLGQNRFSKVEPFNNGFYEMSSKMQDNIIDLLSTATPNGFKPPPVTPSQVATTTSNGLNGLDQNMSKFFMDFHKNKEQQQQQQQHQQQIPSQQQKFGHAYYPNVQSDVERMKVLQQRQLEARLMNIASFKQNYQNSTSNPYQNGMNQQLYVNGENNGFGNFHNQLYGSSNVKQNTEDDLGFDPFQETQKAFAELMANEQSHKTHTTGHSQINITIHSQNNGLVPPPPPGFVQQPPNTHMNSFGSKILPYLNMSNSQQQVNSQTPSNNWPSNFSSHLQQQQQQPPKNMSNTCNDWKVLDPAILSSSRHYPLANMSQTNREHYPNISQLGTQQIQNGAPLRYEFTNNAFSNFTQQLQPNNFNNISHLNSPQNLNWFGSDINSQISSPPGFRSNQATKQQEC</sequence>
<evidence type="ECO:0000256" key="1">
    <source>
        <dbReference type="ARBA" id="ARBA00000900"/>
    </source>
</evidence>
<keyword evidence="6" id="KW-0488">Methylation</keyword>
<feature type="region of interest" description="Disordered" evidence="27">
    <location>
        <begin position="249"/>
        <end position="444"/>
    </location>
</feature>
<evidence type="ECO:0000256" key="15">
    <source>
        <dbReference type="ARBA" id="ARBA00022884"/>
    </source>
</evidence>
<comment type="subunit">
    <text evidence="19">Interacts with CNOT1 via its C-terminus but does not stably associate with the CCR4-NOT complex. Interacts (via RING domain) with UBE2D2. Interacts with ABCE1, PINK1 and PELO.</text>
</comment>
<dbReference type="FunFam" id="3.30.70.330:FF:000044">
    <property type="entry name" value="Putative ccr4-not transcription complex subunit 4"/>
    <property type="match status" value="1"/>
</dbReference>
<dbReference type="SUPFAM" id="SSF54928">
    <property type="entry name" value="RNA-binding domain, RBD"/>
    <property type="match status" value="1"/>
</dbReference>
<name>A0A9N9S9X2_PHACE</name>
<dbReference type="GO" id="GO:0005634">
    <property type="term" value="C:nucleus"/>
    <property type="evidence" value="ECO:0007669"/>
    <property type="project" value="UniProtKB-SubCell"/>
</dbReference>
<feature type="compositionally biased region" description="Low complexity" evidence="27">
    <location>
        <begin position="799"/>
        <end position="811"/>
    </location>
</feature>
<evidence type="ECO:0000259" key="30">
    <source>
        <dbReference type="PROSITE" id="PS50103"/>
    </source>
</evidence>
<dbReference type="InterPro" id="IPR034261">
    <property type="entry name" value="CNOT4_RRM"/>
</dbReference>
<evidence type="ECO:0000256" key="3">
    <source>
        <dbReference type="ARBA" id="ARBA00004496"/>
    </source>
</evidence>
<evidence type="ECO:0000256" key="16">
    <source>
        <dbReference type="ARBA" id="ARBA00023054"/>
    </source>
</evidence>
<dbReference type="PANTHER" id="PTHR12603">
    <property type="entry name" value="CCR4-NOT TRANSCRIPTION COMPLEX RELATED"/>
    <property type="match status" value="1"/>
</dbReference>
<dbReference type="InterPro" id="IPR001841">
    <property type="entry name" value="Znf_RING"/>
</dbReference>
<keyword evidence="8" id="KW-0597">Phosphoprotein</keyword>
<dbReference type="AlphaFoldDB" id="A0A9N9S9X2"/>
<evidence type="ECO:0000256" key="7">
    <source>
        <dbReference type="ARBA" id="ARBA00022490"/>
    </source>
</evidence>
<evidence type="ECO:0000256" key="10">
    <source>
        <dbReference type="ARBA" id="ARBA00022723"/>
    </source>
</evidence>
<keyword evidence="11 26" id="KW-0863">Zinc-finger</keyword>
<dbReference type="PROSITE" id="PS50102">
    <property type="entry name" value="RRM"/>
    <property type="match status" value="1"/>
</dbReference>
<evidence type="ECO:0000256" key="19">
    <source>
        <dbReference type="ARBA" id="ARBA00062432"/>
    </source>
</evidence>
<feature type="compositionally biased region" description="Low complexity" evidence="27">
    <location>
        <begin position="250"/>
        <end position="259"/>
    </location>
</feature>
<evidence type="ECO:0000256" key="18">
    <source>
        <dbReference type="ARBA" id="ARBA00057081"/>
    </source>
</evidence>
<reference evidence="31" key="1">
    <citation type="submission" date="2022-01" db="EMBL/GenBank/DDBJ databases">
        <authorList>
            <person name="King R."/>
        </authorList>
    </citation>
    <scope>NUCLEOTIDE SEQUENCE</scope>
</reference>
<keyword evidence="10 26" id="KW-0479">Metal-binding</keyword>
<feature type="domain" description="C3H1-type" evidence="30">
    <location>
        <begin position="190"/>
        <end position="217"/>
    </location>
</feature>
<dbReference type="GO" id="GO:0061630">
    <property type="term" value="F:ubiquitin protein ligase activity"/>
    <property type="evidence" value="ECO:0007669"/>
    <property type="project" value="UniProtKB-EC"/>
</dbReference>
<dbReference type="PROSITE" id="PS50103">
    <property type="entry name" value="ZF_C3H1"/>
    <property type="match status" value="1"/>
</dbReference>
<dbReference type="Proteomes" id="UP001153737">
    <property type="component" value="Chromosome 11"/>
</dbReference>
<evidence type="ECO:0000256" key="21">
    <source>
        <dbReference type="ARBA" id="ARBA00075062"/>
    </source>
</evidence>
<feature type="region of interest" description="Disordered" evidence="27">
    <location>
        <begin position="618"/>
        <end position="640"/>
    </location>
</feature>
<evidence type="ECO:0000313" key="31">
    <source>
        <dbReference type="EMBL" id="CAG9815122.1"/>
    </source>
</evidence>
<keyword evidence="9" id="KW-0808">Transferase</keyword>
<evidence type="ECO:0000256" key="20">
    <source>
        <dbReference type="ARBA" id="ARBA00071435"/>
    </source>
</evidence>
<reference evidence="31" key="2">
    <citation type="submission" date="2022-10" db="EMBL/GenBank/DDBJ databases">
        <authorList>
            <consortium name="ENA_rothamsted_submissions"/>
            <consortium name="culmorum"/>
            <person name="King R."/>
        </authorList>
    </citation>
    <scope>NUCLEOTIDE SEQUENCE</scope>
</reference>
<evidence type="ECO:0000256" key="25">
    <source>
        <dbReference type="PROSITE-ProRule" id="PRU00176"/>
    </source>
</evidence>
<keyword evidence="7" id="KW-0963">Cytoplasm</keyword>
<keyword evidence="13 26" id="KW-0862">Zinc</keyword>
<protein>
    <recommendedName>
        <fullName evidence="20">CCR4-NOT transcription complex subunit 4</fullName>
        <ecNumber evidence="5">2.3.2.27</ecNumber>
    </recommendedName>
    <alternativeName>
        <fullName evidence="23">CCR4-associated factor 4</fullName>
    </alternativeName>
    <alternativeName>
        <fullName evidence="24">E3 ubiquitin-protein ligase CNOT4</fullName>
    </alternativeName>
    <alternativeName>
        <fullName evidence="21">Potential transcriptional repressor NOT4Hp</fullName>
    </alternativeName>
    <alternativeName>
        <fullName evidence="22">RING-type E3 ubiquitin transferase CNOT4</fullName>
    </alternativeName>
</protein>
<dbReference type="EC" id="2.3.2.27" evidence="5"/>
<dbReference type="SUPFAM" id="SSF57850">
    <property type="entry name" value="RING/U-box"/>
    <property type="match status" value="1"/>
</dbReference>
<dbReference type="Gene3D" id="3.30.40.10">
    <property type="entry name" value="Zinc/RING finger domain, C3HC4 (zinc finger)"/>
    <property type="match status" value="1"/>
</dbReference>
<dbReference type="GO" id="GO:0005829">
    <property type="term" value="C:cytosol"/>
    <property type="evidence" value="ECO:0007669"/>
    <property type="project" value="UniProtKB-ARBA"/>
</dbReference>
<proteinExistence type="predicted"/>
<dbReference type="CDD" id="cd12438">
    <property type="entry name" value="RRM_CNOT4"/>
    <property type="match status" value="1"/>
</dbReference>
<evidence type="ECO:0000256" key="26">
    <source>
        <dbReference type="PROSITE-ProRule" id="PRU00723"/>
    </source>
</evidence>
<dbReference type="GO" id="GO:0030014">
    <property type="term" value="C:CCR4-NOT complex"/>
    <property type="evidence" value="ECO:0007669"/>
    <property type="project" value="InterPro"/>
</dbReference>
<evidence type="ECO:0000256" key="23">
    <source>
        <dbReference type="ARBA" id="ARBA00083547"/>
    </source>
</evidence>
<dbReference type="FunFam" id="3.30.40.10:FF:000006">
    <property type="entry name" value="CCR4-NOT transcription complex subunit 4"/>
    <property type="match status" value="1"/>
</dbReference>
<dbReference type="OrthoDB" id="1923159at2759"/>
<dbReference type="InterPro" id="IPR039780">
    <property type="entry name" value="Mot2"/>
</dbReference>
<comment type="function">
    <text evidence="18">Has E3 ubiquitin ligase activity, promoting ubiquitination and degradation of target proteins. Involved in activation of the JAK/STAT pathway. Catalyzes ubiquitination of methylated RBM15. Plays a role in quality control of translation of mitochondrial outer membrane-localized mRNA. As part of the PINK1-regulated signaling, upon mitochondria damage, ubiquitinates ABCE1 and thereby recruits autophagy receptors to the mitochondrial outer membrane to initiate mitophagy.</text>
</comment>
<evidence type="ECO:0000256" key="2">
    <source>
        <dbReference type="ARBA" id="ARBA00004123"/>
    </source>
</evidence>
<dbReference type="EMBL" id="OU896717">
    <property type="protein sequence ID" value="CAG9815122.1"/>
    <property type="molecule type" value="Genomic_DNA"/>
</dbReference>
<keyword evidence="15 25" id="KW-0694">RNA-binding</keyword>
<evidence type="ECO:0000256" key="5">
    <source>
        <dbReference type="ARBA" id="ARBA00012483"/>
    </source>
</evidence>
<dbReference type="InterPro" id="IPR000504">
    <property type="entry name" value="RRM_dom"/>
</dbReference>
<keyword evidence="14" id="KW-0832">Ubl conjugation</keyword>
<accession>A0A9N9S9X2</accession>
<keyword evidence="17" id="KW-0539">Nucleus</keyword>
<feature type="compositionally biased region" description="Polar residues" evidence="27">
    <location>
        <begin position="375"/>
        <end position="385"/>
    </location>
</feature>
<evidence type="ECO:0000256" key="8">
    <source>
        <dbReference type="ARBA" id="ARBA00022553"/>
    </source>
</evidence>
<evidence type="ECO:0000256" key="9">
    <source>
        <dbReference type="ARBA" id="ARBA00022679"/>
    </source>
</evidence>
<keyword evidence="16" id="KW-0175">Coiled coil</keyword>
<dbReference type="Gene3D" id="3.30.70.330">
    <property type="match status" value="1"/>
</dbReference>
<evidence type="ECO:0000313" key="32">
    <source>
        <dbReference type="Proteomes" id="UP001153737"/>
    </source>
</evidence>
<evidence type="ECO:0000259" key="28">
    <source>
        <dbReference type="PROSITE" id="PS50089"/>
    </source>
</evidence>
<evidence type="ECO:0000256" key="14">
    <source>
        <dbReference type="ARBA" id="ARBA00022843"/>
    </source>
</evidence>
<evidence type="ECO:0000256" key="13">
    <source>
        <dbReference type="ARBA" id="ARBA00022833"/>
    </source>
</evidence>
<evidence type="ECO:0000259" key="29">
    <source>
        <dbReference type="PROSITE" id="PS50102"/>
    </source>
</evidence>
<dbReference type="GO" id="GO:0016567">
    <property type="term" value="P:protein ubiquitination"/>
    <property type="evidence" value="ECO:0007669"/>
    <property type="project" value="TreeGrafter"/>
</dbReference>
<evidence type="ECO:0000256" key="11">
    <source>
        <dbReference type="ARBA" id="ARBA00022771"/>
    </source>
</evidence>
<feature type="compositionally biased region" description="Low complexity" evidence="27">
    <location>
        <begin position="279"/>
        <end position="304"/>
    </location>
</feature>
<evidence type="ECO:0000256" key="22">
    <source>
        <dbReference type="ARBA" id="ARBA00077837"/>
    </source>
</evidence>
<dbReference type="InterPro" id="IPR039515">
    <property type="entry name" value="NOT4_mRING-HC-C4C4"/>
</dbReference>
<dbReference type="InterPro" id="IPR000571">
    <property type="entry name" value="Znf_CCCH"/>
</dbReference>
<dbReference type="GO" id="GO:0008270">
    <property type="term" value="F:zinc ion binding"/>
    <property type="evidence" value="ECO:0007669"/>
    <property type="project" value="UniProtKB-KW"/>
</dbReference>
<evidence type="ECO:0000256" key="4">
    <source>
        <dbReference type="ARBA" id="ARBA00004906"/>
    </source>
</evidence>
<comment type="pathway">
    <text evidence="4">Protein modification; protein ubiquitination.</text>
</comment>
<evidence type="ECO:0000256" key="6">
    <source>
        <dbReference type="ARBA" id="ARBA00022481"/>
    </source>
</evidence>
<comment type="subcellular location">
    <subcellularLocation>
        <location evidence="3">Cytoplasm</location>
    </subcellularLocation>
    <subcellularLocation>
        <location evidence="2">Nucleus</location>
    </subcellularLocation>
</comment>
<dbReference type="InterPro" id="IPR013083">
    <property type="entry name" value="Znf_RING/FYVE/PHD"/>
</dbReference>
<dbReference type="Pfam" id="PF00076">
    <property type="entry name" value="RRM_1"/>
    <property type="match status" value="1"/>
</dbReference>
<gene>
    <name evidence="31" type="ORF">PHAECO_LOCUS2532</name>
</gene>
<dbReference type="InterPro" id="IPR012677">
    <property type="entry name" value="Nucleotide-bd_a/b_plait_sf"/>
</dbReference>
<feature type="compositionally biased region" description="Basic and acidic residues" evidence="27">
    <location>
        <begin position="346"/>
        <end position="374"/>
    </location>
</feature>
<dbReference type="Pfam" id="PF14570">
    <property type="entry name" value="zf-RING_4"/>
    <property type="match status" value="1"/>
</dbReference>
<dbReference type="GO" id="GO:0003723">
    <property type="term" value="F:RNA binding"/>
    <property type="evidence" value="ECO:0007669"/>
    <property type="project" value="UniProtKB-UniRule"/>
</dbReference>
<dbReference type="PROSITE" id="PS50089">
    <property type="entry name" value="ZF_RING_2"/>
    <property type="match status" value="1"/>
</dbReference>
<evidence type="ECO:0000256" key="24">
    <source>
        <dbReference type="ARBA" id="ARBA00083942"/>
    </source>
</evidence>
<dbReference type="InterPro" id="IPR035979">
    <property type="entry name" value="RBD_domain_sf"/>
</dbReference>
<keyword evidence="12" id="KW-0833">Ubl conjugation pathway</keyword>
<evidence type="ECO:0000256" key="27">
    <source>
        <dbReference type="SAM" id="MobiDB-lite"/>
    </source>
</evidence>
<dbReference type="CDD" id="cd16618">
    <property type="entry name" value="mRING-HC-C4C4_CNOT4"/>
    <property type="match status" value="1"/>
</dbReference>
<keyword evidence="32" id="KW-1185">Reference proteome</keyword>
<feature type="region of interest" description="Disordered" evidence="27">
    <location>
        <begin position="451"/>
        <end position="470"/>
    </location>
</feature>
<comment type="catalytic activity">
    <reaction evidence="1">
        <text>S-ubiquitinyl-[E2 ubiquitin-conjugating enzyme]-L-cysteine + [acceptor protein]-L-lysine = [E2 ubiquitin-conjugating enzyme]-L-cysteine + N(6)-ubiquitinyl-[acceptor protein]-L-lysine.</text>
        <dbReference type="EC" id="2.3.2.27"/>
    </reaction>
</comment>
<dbReference type="PANTHER" id="PTHR12603:SF0">
    <property type="entry name" value="CCR4-NOT TRANSCRIPTION COMPLEX SUBUNIT 4"/>
    <property type="match status" value="1"/>
</dbReference>
<feature type="region of interest" description="Disordered" evidence="27">
    <location>
        <begin position="799"/>
        <end position="833"/>
    </location>
</feature>
<evidence type="ECO:0000256" key="12">
    <source>
        <dbReference type="ARBA" id="ARBA00022786"/>
    </source>
</evidence>
<dbReference type="InterPro" id="IPR003954">
    <property type="entry name" value="RRM_euk-type"/>
</dbReference>
<feature type="compositionally biased region" description="Gly residues" evidence="27">
    <location>
        <begin position="305"/>
        <end position="316"/>
    </location>
</feature>
<organism evidence="31 32">
    <name type="scientific">Phaedon cochleariae</name>
    <name type="common">Mustard beetle</name>
    <dbReference type="NCBI Taxonomy" id="80249"/>
    <lineage>
        <taxon>Eukaryota</taxon>
        <taxon>Metazoa</taxon>
        <taxon>Ecdysozoa</taxon>
        <taxon>Arthropoda</taxon>
        <taxon>Hexapoda</taxon>
        <taxon>Insecta</taxon>
        <taxon>Pterygota</taxon>
        <taxon>Neoptera</taxon>
        <taxon>Endopterygota</taxon>
        <taxon>Coleoptera</taxon>
        <taxon>Polyphaga</taxon>
        <taxon>Cucujiformia</taxon>
        <taxon>Chrysomeloidea</taxon>
        <taxon>Chrysomelidae</taxon>
        <taxon>Chrysomelinae</taxon>
        <taxon>Chrysomelini</taxon>
        <taxon>Phaedon</taxon>
    </lineage>
</organism>
<feature type="domain" description="RING-type" evidence="28">
    <location>
        <begin position="14"/>
        <end position="57"/>
    </location>
</feature>
<evidence type="ECO:0000256" key="17">
    <source>
        <dbReference type="ARBA" id="ARBA00023242"/>
    </source>
</evidence>
<feature type="zinc finger region" description="C3H1-type" evidence="26">
    <location>
        <begin position="190"/>
        <end position="217"/>
    </location>
</feature>
<feature type="domain" description="RRM" evidence="29">
    <location>
        <begin position="109"/>
        <end position="193"/>
    </location>
</feature>
<feature type="compositionally biased region" description="Low complexity" evidence="27">
    <location>
        <begin position="622"/>
        <end position="638"/>
    </location>
</feature>